<evidence type="ECO:0000313" key="3">
    <source>
        <dbReference type="Proteomes" id="UP000216451"/>
    </source>
</evidence>
<organism evidence="2 3">
    <name type="scientific">Bifidobacterium aquikefiri</name>
    <dbReference type="NCBI Taxonomy" id="1653207"/>
    <lineage>
        <taxon>Bacteria</taxon>
        <taxon>Bacillati</taxon>
        <taxon>Actinomycetota</taxon>
        <taxon>Actinomycetes</taxon>
        <taxon>Bifidobacteriales</taxon>
        <taxon>Bifidobacteriaceae</taxon>
        <taxon>Bifidobacterium</taxon>
    </lineage>
</organism>
<dbReference type="EMBL" id="MWXA01000008">
    <property type="protein sequence ID" value="OZG65529.1"/>
    <property type="molecule type" value="Genomic_DNA"/>
</dbReference>
<evidence type="ECO:0000256" key="1">
    <source>
        <dbReference type="SAM" id="MobiDB-lite"/>
    </source>
</evidence>
<dbReference type="OrthoDB" id="4548637at2"/>
<evidence type="ECO:0000313" key="2">
    <source>
        <dbReference type="EMBL" id="OZG65529.1"/>
    </source>
</evidence>
<keyword evidence="3" id="KW-1185">Reference proteome</keyword>
<feature type="region of interest" description="Disordered" evidence="1">
    <location>
        <begin position="1"/>
        <end position="38"/>
    </location>
</feature>
<reference evidence="2 3" key="1">
    <citation type="journal article" date="2017" name="BMC Genomics">
        <title>Comparative genomic and phylogenomic analyses of the Bifidobacteriaceae family.</title>
        <authorList>
            <person name="Lugli G.A."/>
            <person name="Milani C."/>
            <person name="Turroni F."/>
            <person name="Duranti S."/>
            <person name="Mancabelli L."/>
            <person name="Mangifesta M."/>
            <person name="Ferrario C."/>
            <person name="Modesto M."/>
            <person name="Mattarelli P."/>
            <person name="Jiri K."/>
            <person name="van Sinderen D."/>
            <person name="Ventura M."/>
        </authorList>
    </citation>
    <scope>NUCLEOTIDE SEQUENCE [LARGE SCALE GENOMIC DNA]</scope>
    <source>
        <strain evidence="2 3">LMG 28769</strain>
    </source>
</reference>
<name>A0A261G262_9BIFI</name>
<dbReference type="AlphaFoldDB" id="A0A261G262"/>
<protein>
    <submittedName>
        <fullName evidence="2">Uncharacterized protein</fullName>
    </submittedName>
</protein>
<feature type="compositionally biased region" description="Low complexity" evidence="1">
    <location>
        <begin position="1"/>
        <end position="30"/>
    </location>
</feature>
<dbReference type="Proteomes" id="UP000216451">
    <property type="component" value="Unassembled WGS sequence"/>
</dbReference>
<accession>A0A261G262</accession>
<feature type="compositionally biased region" description="Polar residues" evidence="1">
    <location>
        <begin position="186"/>
        <end position="195"/>
    </location>
</feature>
<feature type="region of interest" description="Disordered" evidence="1">
    <location>
        <begin position="178"/>
        <end position="208"/>
    </location>
</feature>
<gene>
    <name evidence="2" type="ORF">BAQU_1712</name>
</gene>
<dbReference type="GeneID" id="98296367"/>
<feature type="compositionally biased region" description="Low complexity" evidence="1">
    <location>
        <begin position="196"/>
        <end position="208"/>
    </location>
</feature>
<dbReference type="RefSeq" id="WP_094694744.1">
    <property type="nucleotide sequence ID" value="NZ_JBDNSV010000003.1"/>
</dbReference>
<proteinExistence type="predicted"/>
<feature type="region of interest" description="Disordered" evidence="1">
    <location>
        <begin position="220"/>
        <end position="241"/>
    </location>
</feature>
<sequence>MFANNNQSYNNGYQQPQQYGGYPQQQPQQPAGKLESLDDLLNGSGAKSYFNGDSQPGATITGTLDLIETSQIRDFQTKQPSYWNDGRPQMQIHIVIQTNQRDPSVDDDDGRRSIWIKGWGIQLKAFREACQKAGIKKPGKGDQFTATFTGYGERGNAPQPPKVYEYQIQHHDGVDALLGQQPPVGNFTQQAPRSFQQSPAAAPYQQPPVGSIAQQVPQTYQQPAQYAQQPPVQQTPPAAAPAPQVNIMQLQQLQAAGKSMTEIAGLTGLSEPQVQQILQPAANEEQPEF</sequence>
<comment type="caution">
    <text evidence="2">The sequence shown here is derived from an EMBL/GenBank/DDBJ whole genome shotgun (WGS) entry which is preliminary data.</text>
</comment>